<dbReference type="AlphaFoldDB" id="A0A5B8Y0C5"/>
<dbReference type="GO" id="GO:0005886">
    <property type="term" value="C:plasma membrane"/>
    <property type="evidence" value="ECO:0007669"/>
    <property type="project" value="UniProtKB-SubCell"/>
</dbReference>
<evidence type="ECO:0000256" key="3">
    <source>
        <dbReference type="ARBA" id="ARBA00022676"/>
    </source>
</evidence>
<accession>A0A5B8Y0C5</accession>
<name>A0A5B8Y0C5_9DELT</name>
<dbReference type="Pfam" id="PF13231">
    <property type="entry name" value="PMT_2"/>
    <property type="match status" value="1"/>
</dbReference>
<dbReference type="InterPro" id="IPR038731">
    <property type="entry name" value="RgtA/B/C-like"/>
</dbReference>
<reference evidence="10 11" key="1">
    <citation type="submission" date="2019-08" db="EMBL/GenBank/DDBJ databases">
        <authorList>
            <person name="Liang Q."/>
        </authorList>
    </citation>
    <scope>NUCLEOTIDE SEQUENCE [LARGE SCALE GENOMIC DNA]</scope>
    <source>
        <strain evidence="10 11">V1718</strain>
    </source>
</reference>
<dbReference type="KEGG" id="bbae:FRD01_19540"/>
<sequence length="488" mass="55054">MNFVKKHPLAFFVLALIVLRIPMIWWYPAPLTDELFIIDQSFYGPGRRLPMLPSLIDMATWVGFGNWMSGKFIAMVTGVLTVIPVFYMTRRIEPDPRAAWLAAGLTAISPLVVRWSLRCMTDVPFTLFLTASIASAVYWVYEPKTRNLGAFMGFAGLAMLTRPEGLFMIPLIPGVMIAHMIRLRGEGLVSALKSTAFSIWGLIPWGLWVYWRLVVNAKDAYTGTFSKNLKRISLDYLGEMSAHFGSYTITGFYILGPVICLGVLAYAASLAEKPNKDRFWAGMGVLYVILATTFISCVHWFFSIRHMVFMFPAMISLAVVGLWHYRARFPRTVKGLFVAQFLLSALVLCVGLWVTKDSFLDIKVAATAARADGFKGTVRATDFKQRKTEYFSGGNAIPFNAKHKFKAGERILLDSFMLSPKGVDRHLSSLKRSYKIRVIADATSRQGQFMADDIAESVRENGNYRIVMNRLFKWQNFRTVVVEIEGPK</sequence>
<feature type="transmembrane region" description="Helical" evidence="8">
    <location>
        <begin position="308"/>
        <end position="325"/>
    </location>
</feature>
<feature type="transmembrane region" description="Helical" evidence="8">
    <location>
        <begin position="244"/>
        <end position="267"/>
    </location>
</feature>
<feature type="domain" description="Glycosyltransferase RgtA/B/C/D-like" evidence="9">
    <location>
        <begin position="50"/>
        <end position="183"/>
    </location>
</feature>
<dbReference type="Proteomes" id="UP000321595">
    <property type="component" value="Chromosome"/>
</dbReference>
<keyword evidence="7 8" id="KW-0472">Membrane</keyword>
<protein>
    <submittedName>
        <fullName evidence="10">Phospholipid carrier-dependent glycosyltransferase</fullName>
    </submittedName>
</protein>
<dbReference type="EMBL" id="CP042467">
    <property type="protein sequence ID" value="QED29386.1"/>
    <property type="molecule type" value="Genomic_DNA"/>
</dbReference>
<dbReference type="PANTHER" id="PTHR33908:SF11">
    <property type="entry name" value="MEMBRANE PROTEIN"/>
    <property type="match status" value="1"/>
</dbReference>
<evidence type="ECO:0000256" key="2">
    <source>
        <dbReference type="ARBA" id="ARBA00022475"/>
    </source>
</evidence>
<feature type="transmembrane region" description="Helical" evidence="8">
    <location>
        <begin position="279"/>
        <end position="302"/>
    </location>
</feature>
<keyword evidence="6 8" id="KW-1133">Transmembrane helix</keyword>
<feature type="transmembrane region" description="Helical" evidence="8">
    <location>
        <begin position="9"/>
        <end position="27"/>
    </location>
</feature>
<dbReference type="RefSeq" id="WP_146962619.1">
    <property type="nucleotide sequence ID" value="NZ_CP042467.1"/>
</dbReference>
<evidence type="ECO:0000256" key="1">
    <source>
        <dbReference type="ARBA" id="ARBA00004651"/>
    </source>
</evidence>
<proteinExistence type="predicted"/>
<evidence type="ECO:0000256" key="8">
    <source>
        <dbReference type="SAM" id="Phobius"/>
    </source>
</evidence>
<evidence type="ECO:0000256" key="6">
    <source>
        <dbReference type="ARBA" id="ARBA00022989"/>
    </source>
</evidence>
<keyword evidence="3" id="KW-0328">Glycosyltransferase</keyword>
<organism evidence="10 11">
    <name type="scientific">Microvenator marinus</name>
    <dbReference type="NCBI Taxonomy" id="2600177"/>
    <lineage>
        <taxon>Bacteria</taxon>
        <taxon>Deltaproteobacteria</taxon>
        <taxon>Bradymonadales</taxon>
        <taxon>Microvenatoraceae</taxon>
        <taxon>Microvenator</taxon>
    </lineage>
</organism>
<dbReference type="GO" id="GO:0016763">
    <property type="term" value="F:pentosyltransferase activity"/>
    <property type="evidence" value="ECO:0007669"/>
    <property type="project" value="TreeGrafter"/>
</dbReference>
<dbReference type="GO" id="GO:0009103">
    <property type="term" value="P:lipopolysaccharide biosynthetic process"/>
    <property type="evidence" value="ECO:0007669"/>
    <property type="project" value="UniProtKB-ARBA"/>
</dbReference>
<keyword evidence="11" id="KW-1185">Reference proteome</keyword>
<evidence type="ECO:0000259" key="9">
    <source>
        <dbReference type="Pfam" id="PF13231"/>
    </source>
</evidence>
<evidence type="ECO:0000256" key="4">
    <source>
        <dbReference type="ARBA" id="ARBA00022679"/>
    </source>
</evidence>
<gene>
    <name evidence="10" type="ORF">FRD01_19540</name>
</gene>
<evidence type="ECO:0000256" key="5">
    <source>
        <dbReference type="ARBA" id="ARBA00022692"/>
    </source>
</evidence>
<dbReference type="InterPro" id="IPR050297">
    <property type="entry name" value="LipidA_mod_glycosyltrf_83"/>
</dbReference>
<evidence type="ECO:0000313" key="11">
    <source>
        <dbReference type="Proteomes" id="UP000321595"/>
    </source>
</evidence>
<keyword evidence="4 10" id="KW-0808">Transferase</keyword>
<keyword evidence="5 8" id="KW-0812">Transmembrane</keyword>
<feature type="transmembrane region" description="Helical" evidence="8">
    <location>
        <begin position="188"/>
        <end position="211"/>
    </location>
</feature>
<feature type="transmembrane region" description="Helical" evidence="8">
    <location>
        <begin position="337"/>
        <end position="354"/>
    </location>
</feature>
<feature type="transmembrane region" description="Helical" evidence="8">
    <location>
        <begin position="123"/>
        <end position="141"/>
    </location>
</feature>
<evidence type="ECO:0000313" key="10">
    <source>
        <dbReference type="EMBL" id="QED29386.1"/>
    </source>
</evidence>
<feature type="transmembrane region" description="Helical" evidence="8">
    <location>
        <begin position="67"/>
        <end position="87"/>
    </location>
</feature>
<dbReference type="PANTHER" id="PTHR33908">
    <property type="entry name" value="MANNOSYLTRANSFERASE YKCB-RELATED"/>
    <property type="match status" value="1"/>
</dbReference>
<keyword evidence="2" id="KW-1003">Cell membrane</keyword>
<evidence type="ECO:0000256" key="7">
    <source>
        <dbReference type="ARBA" id="ARBA00023136"/>
    </source>
</evidence>
<comment type="subcellular location">
    <subcellularLocation>
        <location evidence="1">Cell membrane</location>
        <topology evidence="1">Multi-pass membrane protein</topology>
    </subcellularLocation>
</comment>